<name>A0ABT3FFF1_9PSED</name>
<dbReference type="SUPFAM" id="SSF50341">
    <property type="entry name" value="CheW-like"/>
    <property type="match status" value="1"/>
</dbReference>
<dbReference type="InterPro" id="IPR036061">
    <property type="entry name" value="CheW-like_dom_sf"/>
</dbReference>
<reference evidence="2" key="1">
    <citation type="submission" date="2022-07" db="EMBL/GenBank/DDBJ databases">
        <title>Pseudomonas agronomica sp. nov.: a novel bacterium with biotechnological application in the synthesis of biofertilizers from valorized agricultural residues.</title>
        <authorList>
            <person name="Robas M."/>
            <person name="Fernandez V.M."/>
            <person name="Luna L."/>
            <person name="Provanza A."/>
            <person name="Jimenez P.A."/>
        </authorList>
    </citation>
    <scope>NUCLEOTIDE SEQUENCE</scope>
    <source>
        <strain evidence="2">SAICEU22T</strain>
    </source>
</reference>
<gene>
    <name evidence="2" type="ORF">OC610_23685</name>
</gene>
<evidence type="ECO:0000259" key="1">
    <source>
        <dbReference type="SMART" id="SM00260"/>
    </source>
</evidence>
<evidence type="ECO:0000313" key="2">
    <source>
        <dbReference type="EMBL" id="MCW1247439.1"/>
    </source>
</evidence>
<dbReference type="Pfam" id="PF01584">
    <property type="entry name" value="CheW"/>
    <property type="match status" value="1"/>
</dbReference>
<comment type="caution">
    <text evidence="2">The sequence shown here is derived from an EMBL/GenBank/DDBJ whole genome shotgun (WGS) entry which is preliminary data.</text>
</comment>
<protein>
    <submittedName>
        <fullName evidence="2">Chemotaxis protein CheW</fullName>
    </submittedName>
</protein>
<evidence type="ECO:0000313" key="3">
    <source>
        <dbReference type="Proteomes" id="UP001061999"/>
    </source>
</evidence>
<accession>A0ABT3FFF1</accession>
<sequence length="158" mass="17533">MHDFHPRTSHLTGLLLPLADRHLILPNVAVAELIDYQRSAFDMDTPPWFLGWVGWRERQIPLLSFESACGQKTVIGERARIVVLNALGGRPELRFIALLVQGIPRSCKLDSQLSYVDVPLCGLEQAAVQVGEHVAKVPDLLAMEELVMAAGLIQPYNT</sequence>
<keyword evidence="3" id="KW-1185">Reference proteome</keyword>
<dbReference type="SMART" id="SM00260">
    <property type="entry name" value="CheW"/>
    <property type="match status" value="1"/>
</dbReference>
<organism evidence="2 3">
    <name type="scientific">Pseudomonas agronomica</name>
    <dbReference type="NCBI Taxonomy" id="2979328"/>
    <lineage>
        <taxon>Bacteria</taxon>
        <taxon>Pseudomonadati</taxon>
        <taxon>Pseudomonadota</taxon>
        <taxon>Gammaproteobacteria</taxon>
        <taxon>Pseudomonadales</taxon>
        <taxon>Pseudomonadaceae</taxon>
        <taxon>Pseudomonas</taxon>
    </lineage>
</organism>
<dbReference type="InterPro" id="IPR002545">
    <property type="entry name" value="CheW-lke_dom"/>
</dbReference>
<dbReference type="Proteomes" id="UP001061999">
    <property type="component" value="Unassembled WGS sequence"/>
</dbReference>
<feature type="domain" description="CheW-like" evidence="1">
    <location>
        <begin position="8"/>
        <end position="144"/>
    </location>
</feature>
<dbReference type="EMBL" id="JAOSHO010000515">
    <property type="protein sequence ID" value="MCW1247439.1"/>
    <property type="molecule type" value="Genomic_DNA"/>
</dbReference>
<proteinExistence type="predicted"/>
<dbReference type="RefSeq" id="WP_264431285.1">
    <property type="nucleotide sequence ID" value="NZ_JAOSHO010000515.1"/>
</dbReference>